<organism evidence="1 2">
    <name type="scientific">Ferrovum myxofaciens</name>
    <dbReference type="NCBI Taxonomy" id="416213"/>
    <lineage>
        <taxon>Bacteria</taxon>
        <taxon>Pseudomonadati</taxon>
        <taxon>Pseudomonadota</taxon>
        <taxon>Betaproteobacteria</taxon>
        <taxon>Ferrovales</taxon>
        <taxon>Ferrovaceae</taxon>
        <taxon>Ferrovum</taxon>
    </lineage>
</organism>
<protein>
    <submittedName>
        <fullName evidence="1">Toprim domain-containing protein</fullName>
    </submittedName>
</protein>
<evidence type="ECO:0000313" key="2">
    <source>
        <dbReference type="Proteomes" id="UP000683551"/>
    </source>
</evidence>
<dbReference type="SUPFAM" id="SSF57783">
    <property type="entry name" value="Zinc beta-ribbon"/>
    <property type="match status" value="1"/>
</dbReference>
<proteinExistence type="predicted"/>
<dbReference type="EMBL" id="CP071137">
    <property type="protein sequence ID" value="QWY77853.1"/>
    <property type="molecule type" value="Genomic_DNA"/>
</dbReference>
<dbReference type="Gene3D" id="3.40.1360.10">
    <property type="match status" value="1"/>
</dbReference>
<sequence length="350" mass="38414">MTPFDAAKAIHLPELVRGMGHKLTPQGASYGSSFCPKCGQGKENSNKVSLFTSNGIWRWKCFSCGSPASSSIDWVAATLEITAKEAVAFINGKSSAPVPSMKWTPGEIPTPELSASEKDKQYEAFAEVMAKVIPGLGCEEAVNYLDKRGIDKKLTREAHRRGLVYSIPEDVGRAKGLLMARAGEALLRKSGCLKPNSEWPGIAFRPIIFPQWKTGGEFRLTRNPRSSSEPKSIRMGRLHTPWFWTGRPEVRSIILVAEGALDGLSVVQMGWKGHVIALPGASAWNDDWFPRISVKYPGFELFVALDNDPAGTSNTRKILEGADKHGIKARRFSPEGFKDWNDALRAGVMI</sequence>
<dbReference type="Gene3D" id="3.90.580.10">
    <property type="entry name" value="Zinc finger, CHC2-type domain"/>
    <property type="match status" value="1"/>
</dbReference>
<evidence type="ECO:0000313" key="1">
    <source>
        <dbReference type="EMBL" id="QWY77853.1"/>
    </source>
</evidence>
<dbReference type="Proteomes" id="UP000683551">
    <property type="component" value="Chromosome"/>
</dbReference>
<dbReference type="GO" id="GO:0008270">
    <property type="term" value="F:zinc ion binding"/>
    <property type="evidence" value="ECO:0007669"/>
    <property type="project" value="InterPro"/>
</dbReference>
<dbReference type="RefSeq" id="WP_273145377.1">
    <property type="nucleotide sequence ID" value="NZ_CP053675.1"/>
</dbReference>
<name>A0A9E6MYN2_9PROT</name>
<dbReference type="GO" id="GO:0006260">
    <property type="term" value="P:DNA replication"/>
    <property type="evidence" value="ECO:0007669"/>
    <property type="project" value="InterPro"/>
</dbReference>
<dbReference type="SUPFAM" id="SSF56731">
    <property type="entry name" value="DNA primase core"/>
    <property type="match status" value="1"/>
</dbReference>
<dbReference type="GO" id="GO:0003677">
    <property type="term" value="F:DNA binding"/>
    <property type="evidence" value="ECO:0007669"/>
    <property type="project" value="InterPro"/>
</dbReference>
<accession>A0A9E6MYN2</accession>
<dbReference type="AlphaFoldDB" id="A0A9E6MYN2"/>
<reference evidence="1" key="1">
    <citation type="submission" date="2021-02" db="EMBL/GenBank/DDBJ databases">
        <title>Comparative genomics of Ferrovum myxofaciens strains, predominant extremophile bacteria forming large biofilm stalactites in acid mine ecosystems.</title>
        <authorList>
            <person name="Burkartova K."/>
            <person name="Ridl J."/>
            <person name="Pajer P."/>
            <person name="Falteisek L."/>
        </authorList>
    </citation>
    <scope>NUCLEOTIDE SEQUENCE</scope>
    <source>
        <strain evidence="1">MI1III</strain>
    </source>
</reference>
<dbReference type="Pfam" id="PF13155">
    <property type="entry name" value="Toprim_2"/>
    <property type="match status" value="1"/>
</dbReference>
<dbReference type="InterPro" id="IPR036977">
    <property type="entry name" value="DNA_primase_Znf_CHC2"/>
</dbReference>
<gene>
    <name evidence="1" type="ORF">JZL65_01825</name>
</gene>